<dbReference type="AlphaFoldDB" id="A0ABD3SIM9"/>
<evidence type="ECO:0008006" key="4">
    <source>
        <dbReference type="Google" id="ProtNLM"/>
    </source>
</evidence>
<keyword evidence="1" id="KW-0732">Signal</keyword>
<evidence type="ECO:0000256" key="1">
    <source>
        <dbReference type="SAM" id="SignalP"/>
    </source>
</evidence>
<protein>
    <recommendedName>
        <fullName evidence="4">Transmembrane protein</fullName>
    </recommendedName>
</protein>
<sequence length="68" mass="7162">MAATNSMKSLMVVLMVILFVSSSPAFIPCKASRVSYQESGFKEPKCGPCACCQPNSPPCCICACPVTP</sequence>
<reference evidence="2 3" key="1">
    <citation type="submission" date="2024-12" db="EMBL/GenBank/DDBJ databases">
        <title>The unique morphological basis and parallel evolutionary history of personate flowers in Penstemon.</title>
        <authorList>
            <person name="Depatie T.H."/>
            <person name="Wessinger C.A."/>
        </authorList>
    </citation>
    <scope>NUCLEOTIDE SEQUENCE [LARGE SCALE GENOMIC DNA]</scope>
    <source>
        <strain evidence="2">WTNN_2</strain>
        <tissue evidence="2">Leaf</tissue>
    </source>
</reference>
<feature type="chain" id="PRO_5044844343" description="Transmembrane protein" evidence="1">
    <location>
        <begin position="26"/>
        <end position="68"/>
    </location>
</feature>
<dbReference type="EMBL" id="JBJXBP010000006">
    <property type="protein sequence ID" value="KAL3824417.1"/>
    <property type="molecule type" value="Genomic_DNA"/>
</dbReference>
<evidence type="ECO:0000313" key="2">
    <source>
        <dbReference type="EMBL" id="KAL3824417.1"/>
    </source>
</evidence>
<name>A0ABD3SIM9_9LAMI</name>
<gene>
    <name evidence="2" type="ORF">ACJIZ3_020446</name>
</gene>
<comment type="caution">
    <text evidence="2">The sequence shown here is derived from an EMBL/GenBank/DDBJ whole genome shotgun (WGS) entry which is preliminary data.</text>
</comment>
<keyword evidence="3" id="KW-1185">Reference proteome</keyword>
<organism evidence="2 3">
    <name type="scientific">Penstemon smallii</name>
    <dbReference type="NCBI Taxonomy" id="265156"/>
    <lineage>
        <taxon>Eukaryota</taxon>
        <taxon>Viridiplantae</taxon>
        <taxon>Streptophyta</taxon>
        <taxon>Embryophyta</taxon>
        <taxon>Tracheophyta</taxon>
        <taxon>Spermatophyta</taxon>
        <taxon>Magnoliopsida</taxon>
        <taxon>eudicotyledons</taxon>
        <taxon>Gunneridae</taxon>
        <taxon>Pentapetalae</taxon>
        <taxon>asterids</taxon>
        <taxon>lamiids</taxon>
        <taxon>Lamiales</taxon>
        <taxon>Plantaginaceae</taxon>
        <taxon>Cheloneae</taxon>
        <taxon>Penstemon</taxon>
    </lineage>
</organism>
<proteinExistence type="predicted"/>
<feature type="signal peptide" evidence="1">
    <location>
        <begin position="1"/>
        <end position="25"/>
    </location>
</feature>
<accession>A0ABD3SIM9</accession>
<dbReference type="Proteomes" id="UP001634393">
    <property type="component" value="Unassembled WGS sequence"/>
</dbReference>
<evidence type="ECO:0000313" key="3">
    <source>
        <dbReference type="Proteomes" id="UP001634393"/>
    </source>
</evidence>